<dbReference type="Pfam" id="PF25559">
    <property type="entry name" value="DUF7931"/>
    <property type="match status" value="1"/>
</dbReference>
<sequence>MEVDIVEWDNAQSNLRHIRQKVFIEEQQVPEDLEWDHLDKTATHFLGKEGNRPVACARLVKNEYLGRVAVLKDYRNHGWGGRLIRAAEQHLIDHHKGRLSLNAQANSYHFYFNNGYRPDEEMFWDANIPHLKMTKILNRPSPASNTYILGKDPENHYSGQPAASAVWFQLGSNQARRELDIQITDLAHPVFNNTNCVANIARFIRESYQRKVRILINQEIPGLSEHPLLQLQQRMSSRLLIRTVPMATDAESYGNHILFDLKGHMKFDYQSVYCCFNNKLSVSRHKVHYERYWAKSKQLVEGRSLKL</sequence>
<dbReference type="Proteomes" id="UP000227088">
    <property type="component" value="Unassembled WGS sequence"/>
</dbReference>
<proteinExistence type="predicted"/>
<dbReference type="Gene3D" id="3.40.630.30">
    <property type="match status" value="1"/>
</dbReference>
<name>A0A1Y5HQ08_OLEAN</name>
<dbReference type="Pfam" id="PF13673">
    <property type="entry name" value="Acetyltransf_10"/>
    <property type="match status" value="1"/>
</dbReference>
<dbReference type="InterPro" id="IPR000182">
    <property type="entry name" value="GNAT_dom"/>
</dbReference>
<dbReference type="GO" id="GO:0016747">
    <property type="term" value="F:acyltransferase activity, transferring groups other than amino-acyl groups"/>
    <property type="evidence" value="ECO:0007669"/>
    <property type="project" value="InterPro"/>
</dbReference>
<dbReference type="SUPFAM" id="SSF55729">
    <property type="entry name" value="Acyl-CoA N-acyltransferases (Nat)"/>
    <property type="match status" value="1"/>
</dbReference>
<dbReference type="InterPro" id="IPR016181">
    <property type="entry name" value="Acyl_CoA_acyltransferase"/>
</dbReference>
<evidence type="ECO:0000313" key="2">
    <source>
        <dbReference type="EMBL" id="OUS39401.1"/>
    </source>
</evidence>
<protein>
    <recommendedName>
        <fullName evidence="1">N-acetyltransferase domain-containing protein</fullName>
    </recommendedName>
</protein>
<dbReference type="CDD" id="cd04301">
    <property type="entry name" value="NAT_SF"/>
    <property type="match status" value="1"/>
</dbReference>
<accession>A0A1Y5HQ08</accession>
<dbReference type="AlphaFoldDB" id="A0A1Y5HQ08"/>
<feature type="domain" description="N-acetyltransferase" evidence="1">
    <location>
        <begin position="3"/>
        <end position="138"/>
    </location>
</feature>
<dbReference type="PROSITE" id="PS51186">
    <property type="entry name" value="GNAT"/>
    <property type="match status" value="1"/>
</dbReference>
<reference evidence="3" key="1">
    <citation type="journal article" date="2017" name="Proc. Natl. Acad. Sci. U.S.A.">
        <title>Simulation of Deepwater Horizon oil plume reveals substrate specialization within a complex community of hydrocarbon degraders.</title>
        <authorList>
            <person name="Hu P."/>
            <person name="Dubinsky E.A."/>
            <person name="Probst A.J."/>
            <person name="Wang J."/>
            <person name="Sieber C.M.K."/>
            <person name="Tom L.M."/>
            <person name="Gardinali P."/>
            <person name="Banfield J.F."/>
            <person name="Atlas R.M."/>
            <person name="Andersen G.L."/>
        </authorList>
    </citation>
    <scope>NUCLEOTIDE SEQUENCE [LARGE SCALE GENOMIC DNA]</scope>
</reference>
<comment type="caution">
    <text evidence="2">The sequence shown here is derived from an EMBL/GenBank/DDBJ whole genome shotgun (WGS) entry which is preliminary data.</text>
</comment>
<evidence type="ECO:0000259" key="1">
    <source>
        <dbReference type="PROSITE" id="PS51186"/>
    </source>
</evidence>
<evidence type="ECO:0000313" key="3">
    <source>
        <dbReference type="Proteomes" id="UP000227088"/>
    </source>
</evidence>
<dbReference type="InterPro" id="IPR057691">
    <property type="entry name" value="DUF7931"/>
</dbReference>
<gene>
    <name evidence="2" type="ORF">A9R00_09680</name>
</gene>
<organism evidence="2 3">
    <name type="scientific">Oleispira antarctica</name>
    <dbReference type="NCBI Taxonomy" id="188908"/>
    <lineage>
        <taxon>Bacteria</taxon>
        <taxon>Pseudomonadati</taxon>
        <taxon>Pseudomonadota</taxon>
        <taxon>Gammaproteobacteria</taxon>
        <taxon>Oceanospirillales</taxon>
        <taxon>Oceanospirillaceae</taxon>
        <taxon>Oleispira</taxon>
    </lineage>
</organism>
<dbReference type="EMBL" id="MABE01000562">
    <property type="protein sequence ID" value="OUS39401.1"/>
    <property type="molecule type" value="Genomic_DNA"/>
</dbReference>